<sequence>MTEDEKIDAICAIFRCGADSARLLLPVFSTRKVASRQVLASQGMPCRQCWIVIEGAIRVDTIGLDGQLQQLSHYGPGEFLGSYPEESIGRAEISAANRSVLLGADSPRLAEMIEADVQLASGMARLLARQLDRALDRMVMRTTYTAAGRVYAELMALADSSSVIAPPPKVTNLALAANTTRETASRAINELIRRGIVSRDETRMVIQSPRMIAELIY</sequence>
<proteinExistence type="predicted"/>
<dbReference type="InterPro" id="IPR014710">
    <property type="entry name" value="RmlC-like_jellyroll"/>
</dbReference>
<dbReference type="PROSITE" id="PS51063">
    <property type="entry name" value="HTH_CRP_2"/>
    <property type="match status" value="1"/>
</dbReference>
<keyword evidence="6" id="KW-1185">Reference proteome</keyword>
<evidence type="ECO:0000256" key="2">
    <source>
        <dbReference type="ARBA" id="ARBA00023125"/>
    </source>
</evidence>
<organism evidence="5 6">
    <name type="scientific">Novosphingobium decolorationis</name>
    <dbReference type="NCBI Taxonomy" id="2698673"/>
    <lineage>
        <taxon>Bacteria</taxon>
        <taxon>Pseudomonadati</taxon>
        <taxon>Pseudomonadota</taxon>
        <taxon>Alphaproteobacteria</taxon>
        <taxon>Sphingomonadales</taxon>
        <taxon>Sphingomonadaceae</taxon>
        <taxon>Novosphingobium</taxon>
    </lineage>
</organism>
<evidence type="ECO:0000313" key="6">
    <source>
        <dbReference type="Proteomes" id="UP000677126"/>
    </source>
</evidence>
<keyword evidence="3" id="KW-0804">Transcription</keyword>
<dbReference type="InterPro" id="IPR000595">
    <property type="entry name" value="cNMP-bd_dom"/>
</dbReference>
<dbReference type="Gene3D" id="2.60.120.10">
    <property type="entry name" value="Jelly Rolls"/>
    <property type="match status" value="1"/>
</dbReference>
<evidence type="ECO:0000256" key="1">
    <source>
        <dbReference type="ARBA" id="ARBA00023015"/>
    </source>
</evidence>
<keyword evidence="1" id="KW-0805">Transcription regulation</keyword>
<evidence type="ECO:0000313" key="5">
    <source>
        <dbReference type="EMBL" id="QVM83723.1"/>
    </source>
</evidence>
<dbReference type="SUPFAM" id="SSF46785">
    <property type="entry name" value="Winged helix' DNA-binding domain"/>
    <property type="match status" value="1"/>
</dbReference>
<protein>
    <submittedName>
        <fullName evidence="5">Crp/Fnr family transcriptional regulator</fullName>
    </submittedName>
</protein>
<dbReference type="RefSeq" id="WP_213503655.1">
    <property type="nucleotide sequence ID" value="NZ_CP054856.1"/>
</dbReference>
<dbReference type="Pfam" id="PF00027">
    <property type="entry name" value="cNMP_binding"/>
    <property type="match status" value="1"/>
</dbReference>
<dbReference type="InterPro" id="IPR018490">
    <property type="entry name" value="cNMP-bd_dom_sf"/>
</dbReference>
<name>A0ABX8E459_9SPHN</name>
<dbReference type="InterPro" id="IPR012318">
    <property type="entry name" value="HTH_CRP"/>
</dbReference>
<evidence type="ECO:0000259" key="4">
    <source>
        <dbReference type="PROSITE" id="PS51063"/>
    </source>
</evidence>
<feature type="domain" description="HTH crp-type" evidence="4">
    <location>
        <begin position="144"/>
        <end position="210"/>
    </location>
</feature>
<reference evidence="5 6" key="1">
    <citation type="journal article" date="2021" name="Int. J. Syst. Evol. Microbiol.">
        <title>Novosphingobium decolorationis sp. nov., an aniline blue-decolourizing bacterium isolated from East Pacific sediment.</title>
        <authorList>
            <person name="Chen X."/>
            <person name="Dong B."/>
            <person name="Chen T."/>
            <person name="Ren N."/>
            <person name="Wang J."/>
            <person name="Xu Y."/>
            <person name="Yang J."/>
            <person name="Zhu S."/>
            <person name="Chen J."/>
        </authorList>
    </citation>
    <scope>NUCLEOTIDE SEQUENCE [LARGE SCALE GENOMIC DNA]</scope>
    <source>
        <strain evidence="5 6">502str22</strain>
    </source>
</reference>
<accession>A0ABX8E459</accession>
<evidence type="ECO:0000256" key="3">
    <source>
        <dbReference type="ARBA" id="ARBA00023163"/>
    </source>
</evidence>
<dbReference type="Proteomes" id="UP000677126">
    <property type="component" value="Chromosome"/>
</dbReference>
<dbReference type="EMBL" id="CP054856">
    <property type="protein sequence ID" value="QVM83723.1"/>
    <property type="molecule type" value="Genomic_DNA"/>
</dbReference>
<dbReference type="Pfam" id="PF13545">
    <property type="entry name" value="HTH_Crp_2"/>
    <property type="match status" value="1"/>
</dbReference>
<dbReference type="SUPFAM" id="SSF51206">
    <property type="entry name" value="cAMP-binding domain-like"/>
    <property type="match status" value="1"/>
</dbReference>
<keyword evidence="2" id="KW-0238">DNA-binding</keyword>
<dbReference type="CDD" id="cd00038">
    <property type="entry name" value="CAP_ED"/>
    <property type="match status" value="1"/>
</dbReference>
<gene>
    <name evidence="5" type="ORF">HT578_08445</name>
</gene>
<dbReference type="InterPro" id="IPR036390">
    <property type="entry name" value="WH_DNA-bd_sf"/>
</dbReference>